<dbReference type="InterPro" id="IPR052711">
    <property type="entry name" value="Zinc_ADH-like"/>
</dbReference>
<dbReference type="PANTHER" id="PTHR45033:SF2">
    <property type="entry name" value="ZINC-TYPE ALCOHOL DEHYDROGENASE-LIKE PROTEIN C1773.06C"/>
    <property type="match status" value="1"/>
</dbReference>
<dbReference type="RefSeq" id="WP_377574834.1">
    <property type="nucleotide sequence ID" value="NZ_JBHTKA010000001.1"/>
</dbReference>
<dbReference type="SMART" id="SM00829">
    <property type="entry name" value="PKS_ER"/>
    <property type="match status" value="1"/>
</dbReference>
<name>A0ABW3JZ66_9BACT</name>
<dbReference type="Pfam" id="PF00107">
    <property type="entry name" value="ADH_zinc_N"/>
    <property type="match status" value="1"/>
</dbReference>
<dbReference type="Proteomes" id="UP001597112">
    <property type="component" value="Unassembled WGS sequence"/>
</dbReference>
<dbReference type="InterPro" id="IPR020843">
    <property type="entry name" value="ER"/>
</dbReference>
<organism evidence="2 3">
    <name type="scientific">Ohtaekwangia kribbensis</name>
    <dbReference type="NCBI Taxonomy" id="688913"/>
    <lineage>
        <taxon>Bacteria</taxon>
        <taxon>Pseudomonadati</taxon>
        <taxon>Bacteroidota</taxon>
        <taxon>Cytophagia</taxon>
        <taxon>Cytophagales</taxon>
        <taxon>Fulvivirgaceae</taxon>
        <taxon>Ohtaekwangia</taxon>
    </lineage>
</organism>
<evidence type="ECO:0000259" key="1">
    <source>
        <dbReference type="SMART" id="SM00829"/>
    </source>
</evidence>
<dbReference type="PANTHER" id="PTHR45033">
    <property type="match status" value="1"/>
</dbReference>
<dbReference type="EMBL" id="JBHTKA010000001">
    <property type="protein sequence ID" value="MFD0998323.1"/>
    <property type="molecule type" value="Genomic_DNA"/>
</dbReference>
<proteinExistence type="predicted"/>
<protein>
    <submittedName>
        <fullName evidence="2">NAD(P)-dependent alcohol dehydrogenase</fullName>
        <ecNumber evidence="2">1.1.1.-</ecNumber>
    </submittedName>
</protein>
<reference evidence="3" key="1">
    <citation type="journal article" date="2019" name="Int. J. Syst. Evol. Microbiol.">
        <title>The Global Catalogue of Microorganisms (GCM) 10K type strain sequencing project: providing services to taxonomists for standard genome sequencing and annotation.</title>
        <authorList>
            <consortium name="The Broad Institute Genomics Platform"/>
            <consortium name="The Broad Institute Genome Sequencing Center for Infectious Disease"/>
            <person name="Wu L."/>
            <person name="Ma J."/>
        </authorList>
    </citation>
    <scope>NUCLEOTIDE SEQUENCE [LARGE SCALE GENOMIC DNA]</scope>
    <source>
        <strain evidence="3">CCUG 58938</strain>
    </source>
</reference>
<dbReference type="EC" id="1.1.1.-" evidence="2"/>
<dbReference type="InterPro" id="IPR011032">
    <property type="entry name" value="GroES-like_sf"/>
</dbReference>
<dbReference type="InterPro" id="IPR013149">
    <property type="entry name" value="ADH-like_C"/>
</dbReference>
<gene>
    <name evidence="2" type="ORF">ACFQ21_03355</name>
</gene>
<dbReference type="Pfam" id="PF08240">
    <property type="entry name" value="ADH_N"/>
    <property type="match status" value="1"/>
</dbReference>
<sequence>MKTIQSDKFGIENLKITSTPKPTPGPHEVLVKIEAASLNYLDLMVINGQYNPQLPLPHVPCSDGSGTVETTGSNVTRWKKGDRVTTHFIQQWISGSKTPELFLSRTGLEHPGVLREYISIPETALVRTPDILSAEEASTLPIAALTAWTGLFEYARLKPGQTLLTQGSGGVSIFALQLAKAAGARVIALSGSPAKLEKLRALGADEVINYRETPDWHVEARRLTDREGVDAILDVVGTDTLTKSIYAIKADGFIGLTGNLSGAVVPFNIYDTVPANATLRGISVGSVENFRALLKAVETVKLKPVIDSVFPMDRIQEAYRYMQQGTFFGKIVIKID</sequence>
<dbReference type="SUPFAM" id="SSF51735">
    <property type="entry name" value="NAD(P)-binding Rossmann-fold domains"/>
    <property type="match status" value="1"/>
</dbReference>
<dbReference type="Gene3D" id="3.40.50.720">
    <property type="entry name" value="NAD(P)-binding Rossmann-like Domain"/>
    <property type="match status" value="1"/>
</dbReference>
<evidence type="ECO:0000313" key="3">
    <source>
        <dbReference type="Proteomes" id="UP001597112"/>
    </source>
</evidence>
<dbReference type="InterPro" id="IPR013154">
    <property type="entry name" value="ADH-like_N"/>
</dbReference>
<dbReference type="SUPFAM" id="SSF50129">
    <property type="entry name" value="GroES-like"/>
    <property type="match status" value="1"/>
</dbReference>
<keyword evidence="3" id="KW-1185">Reference proteome</keyword>
<keyword evidence="2" id="KW-0560">Oxidoreductase</keyword>
<accession>A0ABW3JZ66</accession>
<comment type="caution">
    <text evidence="2">The sequence shown here is derived from an EMBL/GenBank/DDBJ whole genome shotgun (WGS) entry which is preliminary data.</text>
</comment>
<dbReference type="Gene3D" id="3.90.180.10">
    <property type="entry name" value="Medium-chain alcohol dehydrogenases, catalytic domain"/>
    <property type="match status" value="1"/>
</dbReference>
<dbReference type="CDD" id="cd08276">
    <property type="entry name" value="MDR7"/>
    <property type="match status" value="1"/>
</dbReference>
<dbReference type="GO" id="GO:0016491">
    <property type="term" value="F:oxidoreductase activity"/>
    <property type="evidence" value="ECO:0007669"/>
    <property type="project" value="UniProtKB-KW"/>
</dbReference>
<evidence type="ECO:0000313" key="2">
    <source>
        <dbReference type="EMBL" id="MFD0998323.1"/>
    </source>
</evidence>
<dbReference type="InterPro" id="IPR036291">
    <property type="entry name" value="NAD(P)-bd_dom_sf"/>
</dbReference>
<feature type="domain" description="Enoyl reductase (ER)" evidence="1">
    <location>
        <begin position="10"/>
        <end position="333"/>
    </location>
</feature>